<feature type="binding site" evidence="6">
    <location>
        <position position="203"/>
    </location>
    <ligand>
        <name>Zn(2+)</name>
        <dbReference type="ChEBI" id="CHEBI:29105"/>
        <note>catalytic</note>
    </ligand>
</feature>
<evidence type="ECO:0000313" key="9">
    <source>
        <dbReference type="Proteomes" id="UP000515162"/>
    </source>
</evidence>
<organism evidence="9 10">
    <name type="scientific">Drosophila mauritiana</name>
    <name type="common">Fruit fly</name>
    <dbReference type="NCBI Taxonomy" id="7226"/>
    <lineage>
        <taxon>Eukaryota</taxon>
        <taxon>Metazoa</taxon>
        <taxon>Ecdysozoa</taxon>
        <taxon>Arthropoda</taxon>
        <taxon>Hexapoda</taxon>
        <taxon>Insecta</taxon>
        <taxon>Pterygota</taxon>
        <taxon>Neoptera</taxon>
        <taxon>Endopterygota</taxon>
        <taxon>Diptera</taxon>
        <taxon>Brachycera</taxon>
        <taxon>Muscomorpha</taxon>
        <taxon>Ephydroidea</taxon>
        <taxon>Drosophilidae</taxon>
        <taxon>Drosophila</taxon>
        <taxon>Sophophora</taxon>
    </lineage>
</organism>
<dbReference type="InterPro" id="IPR006026">
    <property type="entry name" value="Peptidase_Metallo"/>
</dbReference>
<gene>
    <name evidence="10" type="primary">LOC117147556</name>
</gene>
<dbReference type="GO" id="GO:0006508">
    <property type="term" value="P:proteolysis"/>
    <property type="evidence" value="ECO:0007669"/>
    <property type="project" value="UniProtKB-KW"/>
</dbReference>
<dbReference type="RefSeq" id="XP_033170389.1">
    <property type="nucleotide sequence ID" value="XM_033314498.1"/>
</dbReference>
<keyword evidence="9" id="KW-1185">Reference proteome</keyword>
<evidence type="ECO:0000256" key="1">
    <source>
        <dbReference type="ARBA" id="ARBA00022670"/>
    </source>
</evidence>
<sequence length="333" mass="38123">MAGVSFTPTMPRSALIVPGLICFWSALALAMGATLEADTLATRKALLRARPAVPPAARWGANMQMLRRHNSPAFNFWTEDSDTNIWEHCGLFEGDIMLHRELLRNGLLNERLTWPEAAVPFYIDPQDFTANQTMVILKAFKEYHDRTCIRFRPYEQGDKHWLLIKGNYSGCWSSVGRRSGGQVLNLNTPKCVTHGVVVHELLHALGFYHQQSATERDEYVKINWENILDGHAHNFNKYARTHITNFGVEYDYQSVMHYSSRAFSKNGKATIEPLDPYASLGQRRGLSDKDVSKLNEMYEQDCSEDYLLNFDRFGNYIDELLDYFQGNIQDLLG</sequence>
<dbReference type="InterPro" id="IPR001506">
    <property type="entry name" value="Peptidase_M12A"/>
</dbReference>
<evidence type="ECO:0000256" key="4">
    <source>
        <dbReference type="ARBA" id="ARBA00022833"/>
    </source>
</evidence>
<feature type="binding site" evidence="6">
    <location>
        <position position="199"/>
    </location>
    <ligand>
        <name>Zn(2+)</name>
        <dbReference type="ChEBI" id="CHEBI:29105"/>
        <note>catalytic</note>
    </ligand>
</feature>
<keyword evidence="2 6" id="KW-0479">Metal-binding</keyword>
<dbReference type="GO" id="GO:0004222">
    <property type="term" value="F:metalloendopeptidase activity"/>
    <property type="evidence" value="ECO:0007669"/>
    <property type="project" value="UniProtKB-UniRule"/>
</dbReference>
<dbReference type="PANTHER" id="PTHR10127:SF780">
    <property type="entry name" value="METALLOENDOPEPTIDASE"/>
    <property type="match status" value="1"/>
</dbReference>
<reference evidence="10" key="1">
    <citation type="submission" date="2025-08" db="UniProtKB">
        <authorList>
            <consortium name="RefSeq"/>
        </authorList>
    </citation>
    <scope>IDENTIFICATION</scope>
    <source>
        <strain evidence="10">Mau12</strain>
        <tissue evidence="10">Whole Body</tissue>
    </source>
</reference>
<dbReference type="CDD" id="cd04280">
    <property type="entry name" value="ZnMc_astacin_like"/>
    <property type="match status" value="1"/>
</dbReference>
<dbReference type="SMART" id="SM00235">
    <property type="entry name" value="ZnMc"/>
    <property type="match status" value="1"/>
</dbReference>
<dbReference type="EC" id="3.4.24.-" evidence="7"/>
<evidence type="ECO:0000256" key="6">
    <source>
        <dbReference type="PROSITE-ProRule" id="PRU01211"/>
    </source>
</evidence>
<dbReference type="Gene3D" id="3.40.390.10">
    <property type="entry name" value="Collagenase (Catalytic Domain)"/>
    <property type="match status" value="1"/>
</dbReference>
<dbReference type="PROSITE" id="PS51864">
    <property type="entry name" value="ASTACIN"/>
    <property type="match status" value="1"/>
</dbReference>
<accession>A0A6P8L334</accession>
<dbReference type="GO" id="GO:0008270">
    <property type="term" value="F:zinc ion binding"/>
    <property type="evidence" value="ECO:0007669"/>
    <property type="project" value="UniProtKB-UniRule"/>
</dbReference>
<dbReference type="SUPFAM" id="SSF55486">
    <property type="entry name" value="Metalloproteases ('zincins'), catalytic domain"/>
    <property type="match status" value="1"/>
</dbReference>
<name>A0A6P8L334_DROMA</name>
<dbReference type="GeneID" id="117147556"/>
<feature type="active site" evidence="6">
    <location>
        <position position="200"/>
    </location>
</feature>
<feature type="domain" description="Peptidase M12A" evidence="8">
    <location>
        <begin position="105"/>
        <end position="303"/>
    </location>
</feature>
<dbReference type="AlphaFoldDB" id="A0A6P8L334"/>
<comment type="caution">
    <text evidence="6">Lacks conserved residue(s) required for the propagation of feature annotation.</text>
</comment>
<evidence type="ECO:0000256" key="7">
    <source>
        <dbReference type="RuleBase" id="RU361183"/>
    </source>
</evidence>
<keyword evidence="5 6" id="KW-0482">Metalloprotease</keyword>
<keyword evidence="1 6" id="KW-0645">Protease</keyword>
<keyword evidence="3 6" id="KW-0378">Hydrolase</keyword>
<dbReference type="Proteomes" id="UP000515162">
    <property type="component" value="Chromosome X"/>
</dbReference>
<evidence type="ECO:0000259" key="8">
    <source>
        <dbReference type="PROSITE" id="PS51864"/>
    </source>
</evidence>
<dbReference type="PANTHER" id="PTHR10127">
    <property type="entry name" value="DISCOIDIN, CUB, EGF, LAMININ , AND ZINC METALLOPROTEASE DOMAIN CONTAINING"/>
    <property type="match status" value="1"/>
</dbReference>
<feature type="binding site" evidence="6">
    <location>
        <position position="209"/>
    </location>
    <ligand>
        <name>Zn(2+)</name>
        <dbReference type="ChEBI" id="CHEBI:29105"/>
        <note>catalytic</note>
    </ligand>
</feature>
<dbReference type="InterPro" id="IPR024079">
    <property type="entry name" value="MetalloPept_cat_dom_sf"/>
</dbReference>
<comment type="cofactor">
    <cofactor evidence="6 7">
        <name>Zn(2+)</name>
        <dbReference type="ChEBI" id="CHEBI:29105"/>
    </cofactor>
    <text evidence="6 7">Binds 1 zinc ion per subunit.</text>
</comment>
<dbReference type="InterPro" id="IPR034035">
    <property type="entry name" value="Astacin-like_dom"/>
</dbReference>
<evidence type="ECO:0000256" key="5">
    <source>
        <dbReference type="ARBA" id="ARBA00023049"/>
    </source>
</evidence>
<dbReference type="FunFam" id="3.40.390.10:FF:000037">
    <property type="entry name" value="Metalloendopeptidase"/>
    <property type="match status" value="1"/>
</dbReference>
<protein>
    <recommendedName>
        <fullName evidence="7">Metalloendopeptidase</fullName>
        <ecNumber evidence="7">3.4.24.-</ecNumber>
    </recommendedName>
</protein>
<evidence type="ECO:0000256" key="3">
    <source>
        <dbReference type="ARBA" id="ARBA00022801"/>
    </source>
</evidence>
<keyword evidence="4 6" id="KW-0862">Zinc</keyword>
<dbReference type="Pfam" id="PF01400">
    <property type="entry name" value="Astacin"/>
    <property type="match status" value="1"/>
</dbReference>
<dbReference type="PRINTS" id="PR00480">
    <property type="entry name" value="ASTACIN"/>
</dbReference>
<evidence type="ECO:0000313" key="10">
    <source>
        <dbReference type="RefSeq" id="XP_033170389.1"/>
    </source>
</evidence>
<proteinExistence type="predicted"/>
<evidence type="ECO:0000256" key="2">
    <source>
        <dbReference type="ARBA" id="ARBA00022723"/>
    </source>
</evidence>